<accession>A0ABS3L4K6</accession>
<dbReference type="EMBL" id="JAFREM010000001">
    <property type="protein sequence ID" value="MBO1304553.1"/>
    <property type="molecule type" value="Genomic_DNA"/>
</dbReference>
<keyword evidence="1" id="KW-0472">Membrane</keyword>
<evidence type="ECO:0000256" key="1">
    <source>
        <dbReference type="SAM" id="Phobius"/>
    </source>
</evidence>
<dbReference type="Proteomes" id="UP000664601">
    <property type="component" value="Unassembled WGS sequence"/>
</dbReference>
<organism evidence="2 3">
    <name type="scientific">Candidatus Enterococcus moelleringii</name>
    <dbReference type="NCBI Taxonomy" id="2815325"/>
    <lineage>
        <taxon>Bacteria</taxon>
        <taxon>Bacillati</taxon>
        <taxon>Bacillota</taxon>
        <taxon>Bacilli</taxon>
        <taxon>Lactobacillales</taxon>
        <taxon>Enterococcaceae</taxon>
        <taxon>Enterococcus</taxon>
    </lineage>
</organism>
<comment type="caution">
    <text evidence="2">The sequence shown here is derived from an EMBL/GenBank/DDBJ whole genome shotgun (WGS) entry which is preliminary data.</text>
</comment>
<feature type="transmembrane region" description="Helical" evidence="1">
    <location>
        <begin position="6"/>
        <end position="38"/>
    </location>
</feature>
<gene>
    <name evidence="2" type="ORF">JZO70_00150</name>
</gene>
<proteinExistence type="predicted"/>
<name>A0ABS3L4K6_9ENTE</name>
<sequence>MDQIIALVFIGLLVYFVVKVGSFLWRIAGVLFLLFILYTYKDQMISNLQSFMSSPDFGGLWQQATNFVSNLWQKVVGFISI</sequence>
<keyword evidence="1" id="KW-0812">Transmembrane</keyword>
<keyword evidence="1" id="KW-1133">Transmembrane helix</keyword>
<protein>
    <recommendedName>
        <fullName evidence="4">Colicin V production protein</fullName>
    </recommendedName>
</protein>
<dbReference type="RefSeq" id="WP_207671499.1">
    <property type="nucleotide sequence ID" value="NZ_JAFREM010000001.1"/>
</dbReference>
<reference evidence="2 3" key="1">
    <citation type="submission" date="2021-03" db="EMBL/GenBank/DDBJ databases">
        <title>Enterococcal diversity collection.</title>
        <authorList>
            <person name="Gilmore M.S."/>
            <person name="Schwartzman J."/>
            <person name="Van Tyne D."/>
            <person name="Martin M."/>
            <person name="Earl A.M."/>
            <person name="Manson A.L."/>
            <person name="Straub T."/>
            <person name="Salamzade R."/>
            <person name="Saavedra J."/>
            <person name="Lebreton F."/>
            <person name="Prichula J."/>
            <person name="Schaufler K."/>
            <person name="Gaca A."/>
            <person name="Sgardioli B."/>
            <person name="Wagenaar J."/>
            <person name="Strong T."/>
        </authorList>
    </citation>
    <scope>NUCLEOTIDE SEQUENCE [LARGE SCALE GENOMIC DNA]</scope>
    <source>
        <strain evidence="2 3">669A</strain>
    </source>
</reference>
<evidence type="ECO:0000313" key="3">
    <source>
        <dbReference type="Proteomes" id="UP000664601"/>
    </source>
</evidence>
<keyword evidence="3" id="KW-1185">Reference proteome</keyword>
<evidence type="ECO:0000313" key="2">
    <source>
        <dbReference type="EMBL" id="MBO1304553.1"/>
    </source>
</evidence>
<evidence type="ECO:0008006" key="4">
    <source>
        <dbReference type="Google" id="ProtNLM"/>
    </source>
</evidence>